<proteinExistence type="inferred from homology"/>
<keyword evidence="2 4" id="KW-0378">Hydrolase</keyword>
<comment type="caution">
    <text evidence="4">The sequence shown here is derived from an EMBL/GenBank/DDBJ whole genome shotgun (WGS) entry which is preliminary data.</text>
</comment>
<protein>
    <submittedName>
        <fullName evidence="4">Alpha/beta fold hydrolase</fullName>
    </submittedName>
</protein>
<accession>A0ABN1B3A0</accession>
<name>A0ABN1B3A0_9ACTN</name>
<feature type="domain" description="Thioesterase TesA-like" evidence="3">
    <location>
        <begin position="27"/>
        <end position="251"/>
    </location>
</feature>
<keyword evidence="5" id="KW-1185">Reference proteome</keyword>
<gene>
    <name evidence="4" type="ORF">GCM10009544_58060</name>
</gene>
<dbReference type="SMART" id="SM00824">
    <property type="entry name" value="PKS_TE"/>
    <property type="match status" value="1"/>
</dbReference>
<dbReference type="InterPro" id="IPR020802">
    <property type="entry name" value="TesA-like"/>
</dbReference>
<dbReference type="Gene3D" id="3.40.50.1820">
    <property type="entry name" value="alpha/beta hydrolase"/>
    <property type="match status" value="1"/>
</dbReference>
<dbReference type="SUPFAM" id="SSF53474">
    <property type="entry name" value="alpha/beta-Hydrolases"/>
    <property type="match status" value="1"/>
</dbReference>
<dbReference type="InterPro" id="IPR012223">
    <property type="entry name" value="TEII"/>
</dbReference>
<dbReference type="Proteomes" id="UP001499895">
    <property type="component" value="Unassembled WGS sequence"/>
</dbReference>
<dbReference type="PANTHER" id="PTHR11487:SF0">
    <property type="entry name" value="S-ACYL FATTY ACID SYNTHASE THIOESTERASE, MEDIUM CHAIN"/>
    <property type="match status" value="1"/>
</dbReference>
<comment type="similarity">
    <text evidence="1">Belongs to the thioesterase family.</text>
</comment>
<dbReference type="EMBL" id="BAAAHB010000110">
    <property type="protein sequence ID" value="GAA0489337.1"/>
    <property type="molecule type" value="Genomic_DNA"/>
</dbReference>
<dbReference type="PANTHER" id="PTHR11487">
    <property type="entry name" value="THIOESTERASE"/>
    <property type="match status" value="1"/>
</dbReference>
<evidence type="ECO:0000313" key="5">
    <source>
        <dbReference type="Proteomes" id="UP001499895"/>
    </source>
</evidence>
<evidence type="ECO:0000256" key="1">
    <source>
        <dbReference type="ARBA" id="ARBA00007169"/>
    </source>
</evidence>
<dbReference type="Pfam" id="PF00975">
    <property type="entry name" value="Thioesterase"/>
    <property type="match status" value="1"/>
</dbReference>
<sequence>MALLPAPPSTPWLRTYQPVASPRVRLICFPHAGGAASFYRAWPQWAPADVEVSAVRYPGREERIAEPIPTRMADLAGPLADALAPWTTTCTTVFFGHSMGASVAHEVAALLAARGDRGPAALFVSGRAAPHRLRRVGNGDLPDEQLLTEVSELGGPGADALREPELRDLVLPPIRADYQLVDAYAAGPKAGALDVPVVAYLGESDPGPTPDDVRAWSQLTTAGGDAVAYPGDHFFLVPHGEAVVRDIGSRLARLG</sequence>
<reference evidence="4 5" key="1">
    <citation type="journal article" date="2019" name="Int. J. Syst. Evol. Microbiol.">
        <title>The Global Catalogue of Microorganisms (GCM) 10K type strain sequencing project: providing services to taxonomists for standard genome sequencing and annotation.</title>
        <authorList>
            <consortium name="The Broad Institute Genomics Platform"/>
            <consortium name="The Broad Institute Genome Sequencing Center for Infectious Disease"/>
            <person name="Wu L."/>
            <person name="Ma J."/>
        </authorList>
    </citation>
    <scope>NUCLEOTIDE SEQUENCE [LARGE SCALE GENOMIC DNA]</scope>
    <source>
        <strain evidence="4 5">JCM 10649</strain>
    </source>
</reference>
<dbReference type="RefSeq" id="WP_344096402.1">
    <property type="nucleotide sequence ID" value="NZ_BAAAHB010000110.1"/>
</dbReference>
<evidence type="ECO:0000259" key="3">
    <source>
        <dbReference type="SMART" id="SM00824"/>
    </source>
</evidence>
<evidence type="ECO:0000256" key="2">
    <source>
        <dbReference type="ARBA" id="ARBA00022801"/>
    </source>
</evidence>
<dbReference type="GO" id="GO:0016787">
    <property type="term" value="F:hydrolase activity"/>
    <property type="evidence" value="ECO:0007669"/>
    <property type="project" value="UniProtKB-KW"/>
</dbReference>
<evidence type="ECO:0000313" key="4">
    <source>
        <dbReference type="EMBL" id="GAA0489337.1"/>
    </source>
</evidence>
<dbReference type="InterPro" id="IPR029058">
    <property type="entry name" value="AB_hydrolase_fold"/>
</dbReference>
<organism evidence="4 5">
    <name type="scientific">Streptomyces stramineus</name>
    <dbReference type="NCBI Taxonomy" id="173861"/>
    <lineage>
        <taxon>Bacteria</taxon>
        <taxon>Bacillati</taxon>
        <taxon>Actinomycetota</taxon>
        <taxon>Actinomycetes</taxon>
        <taxon>Kitasatosporales</taxon>
        <taxon>Streptomycetaceae</taxon>
        <taxon>Streptomyces</taxon>
    </lineage>
</organism>
<dbReference type="InterPro" id="IPR001031">
    <property type="entry name" value="Thioesterase"/>
</dbReference>